<dbReference type="AlphaFoldDB" id="A0ABC9EI20"/>
<comment type="pathway">
    <text evidence="2">Protein modification; protein ubiquitination.</text>
</comment>
<reference evidence="14" key="1">
    <citation type="submission" date="2024-06" db="EMBL/GenBank/DDBJ databases">
        <authorList>
            <person name="Ryan C."/>
        </authorList>
    </citation>
    <scope>NUCLEOTIDE SEQUENCE [LARGE SCALE GENOMIC DNA]</scope>
</reference>
<dbReference type="SUPFAM" id="SSF57850">
    <property type="entry name" value="RING/U-box"/>
    <property type="match status" value="1"/>
</dbReference>
<evidence type="ECO:0000256" key="9">
    <source>
        <dbReference type="PROSITE-ProRule" id="PRU00175"/>
    </source>
</evidence>
<dbReference type="Gene3D" id="3.30.40.10">
    <property type="entry name" value="Zinc/RING finger domain, C3HC4 (zinc finger)"/>
    <property type="match status" value="1"/>
</dbReference>
<keyword evidence="5" id="KW-0479">Metal-binding</keyword>
<dbReference type="Proteomes" id="UP001497457">
    <property type="component" value="Chromosome 4rd"/>
</dbReference>
<evidence type="ECO:0000256" key="6">
    <source>
        <dbReference type="ARBA" id="ARBA00022771"/>
    </source>
</evidence>
<name>A0ABC9EI20_9POAL</name>
<dbReference type="GO" id="GO:0061630">
    <property type="term" value="F:ubiquitin protein ligase activity"/>
    <property type="evidence" value="ECO:0007669"/>
    <property type="project" value="UniProtKB-EC"/>
</dbReference>
<keyword evidence="14" id="KW-1185">Reference proteome</keyword>
<sequence>MDAGRGSNIFPMPQIPALLFPPPPPPLPSSYSLSSTSRHHEPSITNFPILVLTVLGILTTSLLLLAYYVFVIRCCLKWHRGSPSDSAGHVTRHGRRRHATAAASGGARGAGGLVGVCEPRLEQACRHAANQTQAAVVSRAGGASSSSLPVSGAAPTDARGLEEAIIQALPAFRYRKAVKNAAADSGAPTSECAVCLGEFEDEERVRMLPACLHVFHVGCIDTWLQGNANCPLCRAAITGHFLVPPLDELPRPNEVAIQVVPITEGDEAMRAQQQQASIAMTSYESAGDRNTATDQQVRSGMRKNSNAWRDIDINTKADECIAQRKDRDVLPLRRSYSMGEMGGGEVHLHIHNILQRNSRFHGDDGDSSTSTSSSSV</sequence>
<evidence type="ECO:0000256" key="7">
    <source>
        <dbReference type="ARBA" id="ARBA00022786"/>
    </source>
</evidence>
<dbReference type="GO" id="GO:0008270">
    <property type="term" value="F:zinc ion binding"/>
    <property type="evidence" value="ECO:0007669"/>
    <property type="project" value="UniProtKB-KW"/>
</dbReference>
<evidence type="ECO:0000256" key="1">
    <source>
        <dbReference type="ARBA" id="ARBA00000900"/>
    </source>
</evidence>
<dbReference type="EC" id="2.3.2.27" evidence="3"/>
<feature type="region of interest" description="Disordered" evidence="10">
    <location>
        <begin position="82"/>
        <end position="107"/>
    </location>
</feature>
<dbReference type="PANTHER" id="PTHR46913:SF20">
    <property type="entry name" value="RING-TYPE E3 UBIQUITIN TRANSFERASE"/>
    <property type="match status" value="1"/>
</dbReference>
<organism evidence="13 14">
    <name type="scientific">Urochloa decumbens</name>
    <dbReference type="NCBI Taxonomy" id="240449"/>
    <lineage>
        <taxon>Eukaryota</taxon>
        <taxon>Viridiplantae</taxon>
        <taxon>Streptophyta</taxon>
        <taxon>Embryophyta</taxon>
        <taxon>Tracheophyta</taxon>
        <taxon>Spermatophyta</taxon>
        <taxon>Magnoliopsida</taxon>
        <taxon>Liliopsida</taxon>
        <taxon>Poales</taxon>
        <taxon>Poaceae</taxon>
        <taxon>PACMAD clade</taxon>
        <taxon>Panicoideae</taxon>
        <taxon>Panicodae</taxon>
        <taxon>Paniceae</taxon>
        <taxon>Melinidinae</taxon>
        <taxon>Urochloa</taxon>
    </lineage>
</organism>
<gene>
    <name evidence="13" type="ORF">URODEC1_LOCUS95080</name>
</gene>
<reference evidence="13 14" key="2">
    <citation type="submission" date="2024-10" db="EMBL/GenBank/DDBJ databases">
        <authorList>
            <person name="Ryan C."/>
        </authorList>
    </citation>
    <scope>NUCLEOTIDE SEQUENCE [LARGE SCALE GENOMIC DNA]</scope>
</reference>
<feature type="compositionally biased region" description="Basic residues" evidence="10">
    <location>
        <begin position="90"/>
        <end position="99"/>
    </location>
</feature>
<evidence type="ECO:0000256" key="2">
    <source>
        <dbReference type="ARBA" id="ARBA00004906"/>
    </source>
</evidence>
<dbReference type="CDD" id="cd16461">
    <property type="entry name" value="RING-H2_EL5-like"/>
    <property type="match status" value="1"/>
</dbReference>
<keyword evidence="8" id="KW-0862">Zinc</keyword>
<keyword evidence="4" id="KW-0808">Transferase</keyword>
<evidence type="ECO:0000256" key="8">
    <source>
        <dbReference type="ARBA" id="ARBA00022833"/>
    </source>
</evidence>
<feature type="transmembrane region" description="Helical" evidence="11">
    <location>
        <begin position="47"/>
        <end position="70"/>
    </location>
</feature>
<feature type="region of interest" description="Disordered" evidence="10">
    <location>
        <begin position="282"/>
        <end position="303"/>
    </location>
</feature>
<proteinExistence type="predicted"/>
<dbReference type="PANTHER" id="PTHR46913">
    <property type="entry name" value="RING-H2 FINGER PROTEIN ATL16"/>
    <property type="match status" value="1"/>
</dbReference>
<evidence type="ECO:0000256" key="4">
    <source>
        <dbReference type="ARBA" id="ARBA00022679"/>
    </source>
</evidence>
<evidence type="ECO:0000256" key="5">
    <source>
        <dbReference type="ARBA" id="ARBA00022723"/>
    </source>
</evidence>
<dbReference type="InterPro" id="IPR013083">
    <property type="entry name" value="Znf_RING/FYVE/PHD"/>
</dbReference>
<keyword evidence="11" id="KW-0812">Transmembrane</keyword>
<dbReference type="FunFam" id="3.30.40.10:FF:000456">
    <property type="entry name" value="RING-H2 finger protein ATL16"/>
    <property type="match status" value="1"/>
</dbReference>
<dbReference type="Pfam" id="PF13639">
    <property type="entry name" value="zf-RING_2"/>
    <property type="match status" value="1"/>
</dbReference>
<dbReference type="SMART" id="SM00184">
    <property type="entry name" value="RING"/>
    <property type="match status" value="1"/>
</dbReference>
<evidence type="ECO:0000313" key="13">
    <source>
        <dbReference type="EMBL" id="CAL5056511.1"/>
    </source>
</evidence>
<keyword evidence="7" id="KW-0833">Ubl conjugation pathway</keyword>
<evidence type="ECO:0000256" key="10">
    <source>
        <dbReference type="SAM" id="MobiDB-lite"/>
    </source>
</evidence>
<accession>A0ABC9EI20</accession>
<evidence type="ECO:0000313" key="14">
    <source>
        <dbReference type="Proteomes" id="UP001497457"/>
    </source>
</evidence>
<dbReference type="PROSITE" id="PS50089">
    <property type="entry name" value="ZF_RING_2"/>
    <property type="match status" value="1"/>
</dbReference>
<dbReference type="EMBL" id="OZ075114">
    <property type="protein sequence ID" value="CAL5056511.1"/>
    <property type="molecule type" value="Genomic_DNA"/>
</dbReference>
<evidence type="ECO:0000256" key="3">
    <source>
        <dbReference type="ARBA" id="ARBA00012483"/>
    </source>
</evidence>
<protein>
    <recommendedName>
        <fullName evidence="3">RING-type E3 ubiquitin transferase</fullName>
        <ecNumber evidence="3">2.3.2.27</ecNumber>
    </recommendedName>
</protein>
<keyword evidence="6 9" id="KW-0863">Zinc-finger</keyword>
<comment type="catalytic activity">
    <reaction evidence="1">
        <text>S-ubiquitinyl-[E2 ubiquitin-conjugating enzyme]-L-cysteine + [acceptor protein]-L-lysine = [E2 ubiquitin-conjugating enzyme]-L-cysteine + N(6)-ubiquitinyl-[acceptor protein]-L-lysine.</text>
        <dbReference type="EC" id="2.3.2.27"/>
    </reaction>
</comment>
<evidence type="ECO:0000256" key="11">
    <source>
        <dbReference type="SAM" id="Phobius"/>
    </source>
</evidence>
<feature type="domain" description="RING-type" evidence="12">
    <location>
        <begin position="192"/>
        <end position="234"/>
    </location>
</feature>
<keyword evidence="11" id="KW-0472">Membrane</keyword>
<dbReference type="InterPro" id="IPR044600">
    <property type="entry name" value="ATL1/ATL16-like"/>
</dbReference>
<dbReference type="InterPro" id="IPR001841">
    <property type="entry name" value="Znf_RING"/>
</dbReference>
<keyword evidence="11" id="KW-1133">Transmembrane helix</keyword>
<evidence type="ECO:0000259" key="12">
    <source>
        <dbReference type="PROSITE" id="PS50089"/>
    </source>
</evidence>